<organism evidence="2 3">
    <name type="scientific">Roridomyces roridus</name>
    <dbReference type="NCBI Taxonomy" id="1738132"/>
    <lineage>
        <taxon>Eukaryota</taxon>
        <taxon>Fungi</taxon>
        <taxon>Dikarya</taxon>
        <taxon>Basidiomycota</taxon>
        <taxon>Agaricomycotina</taxon>
        <taxon>Agaricomycetes</taxon>
        <taxon>Agaricomycetidae</taxon>
        <taxon>Agaricales</taxon>
        <taxon>Marasmiineae</taxon>
        <taxon>Mycenaceae</taxon>
        <taxon>Roridomyces</taxon>
    </lineage>
</organism>
<sequence length="341" mass="39017">MLRSSSRLFSLLRVASTSRRTIMSATTRNLPECYGHRGVSILSRSSPCLCPLPENTLASFEAAIRDGAEGIESDVHVSIDDVVVMFHDPELGRTTNTKGAIKERQWYGPDGMEHARTTKEPRQAIPTFQETIALLMLPENQHVSFNVDVKAQNTPSRLFALMHKIISAHPEWETRLAPRILLGLWHPNFLGPAKQQLPYCRRSYIGESTALARQYFWDDCEVFSVAFAALTSKDGERFRKECKAAGKKVMVWTVNEPHHMIEAVRWEVDVILTDVTQTWLELRAKLNLDYDTITAKHSRFFLWTTWQFYPPYRYLTSYLGRDRLERIAGPFDRPTQVAASA</sequence>
<dbReference type="PANTHER" id="PTHR43805:SF1">
    <property type="entry name" value="GP-PDE DOMAIN-CONTAINING PROTEIN"/>
    <property type="match status" value="1"/>
</dbReference>
<evidence type="ECO:0000259" key="1">
    <source>
        <dbReference type="PROSITE" id="PS51704"/>
    </source>
</evidence>
<proteinExistence type="predicted"/>
<dbReference type="Gene3D" id="3.20.20.190">
    <property type="entry name" value="Phosphatidylinositol (PI) phosphodiesterase"/>
    <property type="match status" value="1"/>
</dbReference>
<dbReference type="Proteomes" id="UP001221142">
    <property type="component" value="Unassembled WGS sequence"/>
</dbReference>
<protein>
    <submittedName>
        <fullName evidence="2">PLC-like phosphodiesterase</fullName>
    </submittedName>
</protein>
<dbReference type="AlphaFoldDB" id="A0AAD7FUD9"/>
<name>A0AAD7FUD9_9AGAR</name>
<dbReference type="Pfam" id="PF03009">
    <property type="entry name" value="GDPD"/>
    <property type="match status" value="1"/>
</dbReference>
<dbReference type="PROSITE" id="PS51704">
    <property type="entry name" value="GP_PDE"/>
    <property type="match status" value="1"/>
</dbReference>
<accession>A0AAD7FUD9</accession>
<evidence type="ECO:0000313" key="3">
    <source>
        <dbReference type="Proteomes" id="UP001221142"/>
    </source>
</evidence>
<dbReference type="SUPFAM" id="SSF51695">
    <property type="entry name" value="PLC-like phosphodiesterases"/>
    <property type="match status" value="1"/>
</dbReference>
<keyword evidence="3" id="KW-1185">Reference proteome</keyword>
<dbReference type="InterPro" id="IPR017946">
    <property type="entry name" value="PLC-like_Pdiesterase_TIM-brl"/>
</dbReference>
<comment type="caution">
    <text evidence="2">The sequence shown here is derived from an EMBL/GenBank/DDBJ whole genome shotgun (WGS) entry which is preliminary data.</text>
</comment>
<dbReference type="PANTHER" id="PTHR43805">
    <property type="entry name" value="GLYCEROPHOSPHORYL DIESTER PHOSPHODIESTERASE"/>
    <property type="match status" value="1"/>
</dbReference>
<feature type="domain" description="GP-PDE" evidence="1">
    <location>
        <begin position="31"/>
        <end position="283"/>
    </location>
</feature>
<reference evidence="2" key="1">
    <citation type="submission" date="2023-03" db="EMBL/GenBank/DDBJ databases">
        <title>Massive genome expansion in bonnet fungi (Mycena s.s.) driven by repeated elements and novel gene families across ecological guilds.</title>
        <authorList>
            <consortium name="Lawrence Berkeley National Laboratory"/>
            <person name="Harder C.B."/>
            <person name="Miyauchi S."/>
            <person name="Viragh M."/>
            <person name="Kuo A."/>
            <person name="Thoen E."/>
            <person name="Andreopoulos B."/>
            <person name="Lu D."/>
            <person name="Skrede I."/>
            <person name="Drula E."/>
            <person name="Henrissat B."/>
            <person name="Morin E."/>
            <person name="Kohler A."/>
            <person name="Barry K."/>
            <person name="LaButti K."/>
            <person name="Morin E."/>
            <person name="Salamov A."/>
            <person name="Lipzen A."/>
            <person name="Mereny Z."/>
            <person name="Hegedus B."/>
            <person name="Baldrian P."/>
            <person name="Stursova M."/>
            <person name="Weitz H."/>
            <person name="Taylor A."/>
            <person name="Grigoriev I.V."/>
            <person name="Nagy L.G."/>
            <person name="Martin F."/>
            <person name="Kauserud H."/>
        </authorList>
    </citation>
    <scope>NUCLEOTIDE SEQUENCE</scope>
    <source>
        <strain evidence="2">9284</strain>
    </source>
</reference>
<dbReference type="GO" id="GO:0006629">
    <property type="term" value="P:lipid metabolic process"/>
    <property type="evidence" value="ECO:0007669"/>
    <property type="project" value="InterPro"/>
</dbReference>
<dbReference type="EMBL" id="JARKIF010000005">
    <property type="protein sequence ID" value="KAJ7639393.1"/>
    <property type="molecule type" value="Genomic_DNA"/>
</dbReference>
<dbReference type="GO" id="GO:0008081">
    <property type="term" value="F:phosphoric diester hydrolase activity"/>
    <property type="evidence" value="ECO:0007669"/>
    <property type="project" value="InterPro"/>
</dbReference>
<evidence type="ECO:0000313" key="2">
    <source>
        <dbReference type="EMBL" id="KAJ7639393.1"/>
    </source>
</evidence>
<gene>
    <name evidence="2" type="ORF">FB45DRAFT_905494</name>
</gene>
<dbReference type="InterPro" id="IPR030395">
    <property type="entry name" value="GP_PDE_dom"/>
</dbReference>